<organism evidence="1 2">
    <name type="scientific">Nosema bombycis (strain CQ1 / CVCC 102059)</name>
    <name type="common">Microsporidian parasite</name>
    <name type="synonym">Pebrine of silkworm</name>
    <dbReference type="NCBI Taxonomy" id="578461"/>
    <lineage>
        <taxon>Eukaryota</taxon>
        <taxon>Fungi</taxon>
        <taxon>Fungi incertae sedis</taxon>
        <taxon>Microsporidia</taxon>
        <taxon>Nosematidae</taxon>
        <taxon>Nosema</taxon>
    </lineage>
</organism>
<dbReference type="AlphaFoldDB" id="R0KP74"/>
<dbReference type="EMBL" id="KB909332">
    <property type="protein sequence ID" value="EOB12496.1"/>
    <property type="molecule type" value="Genomic_DNA"/>
</dbReference>
<keyword evidence="2" id="KW-1185">Reference proteome</keyword>
<name>R0KP74_NOSB1</name>
<reference evidence="1 2" key="1">
    <citation type="journal article" date="2013" name="BMC Genomics">
        <title>Comparative genomics of parasitic silkworm microsporidia reveal an association between genome expansion and host adaptation.</title>
        <authorList>
            <person name="Pan G."/>
            <person name="Xu J."/>
            <person name="Li T."/>
            <person name="Xia Q."/>
            <person name="Liu S.L."/>
            <person name="Zhang G."/>
            <person name="Li S."/>
            <person name="Li C."/>
            <person name="Liu H."/>
            <person name="Yang L."/>
            <person name="Liu T."/>
            <person name="Zhang X."/>
            <person name="Wu Z."/>
            <person name="Fan W."/>
            <person name="Dang X."/>
            <person name="Xiang H."/>
            <person name="Tao M."/>
            <person name="Li Y."/>
            <person name="Hu J."/>
            <person name="Li Z."/>
            <person name="Lin L."/>
            <person name="Luo J."/>
            <person name="Geng L."/>
            <person name="Wang L."/>
            <person name="Long M."/>
            <person name="Wan Y."/>
            <person name="He N."/>
            <person name="Zhang Z."/>
            <person name="Lu C."/>
            <person name="Keeling P.J."/>
            <person name="Wang J."/>
            <person name="Xiang Z."/>
            <person name="Zhou Z."/>
        </authorList>
    </citation>
    <scope>NUCLEOTIDE SEQUENCE [LARGE SCALE GENOMIC DNA]</scope>
    <source>
        <strain evidence="2">CQ1 / CVCC 102059</strain>
    </source>
</reference>
<accession>R0KP74</accession>
<sequence length="309" mass="36417">MKFDKNTKVFRNEDEYTKTFEVSKLNASCLFYDTINFQIPKSEDRSTIKKSHLALFEYIMMASNAAKKFLKDVFNLFSKDENLFKENIKCNIYDAESRQVVDLYFYHLFESINQSIQDCKLENLNKTENVTENKVVFNFINIQNSFIANNTINIENFNFKNLYLNTILPDGTEKVYFFENTDHQLEKLFLDYVEKIILVISKLEVDPNHSIKQKFDKTAQKTLKTLEFRISSNVYTEANSADEVEINGIKNDDQRLNTYEIKKAEDEAKKAISKYIFEVFNLPVDNGIIENTHKDKDKIFKGERFKRGR</sequence>
<dbReference type="Proteomes" id="UP000016927">
    <property type="component" value="Unassembled WGS sequence"/>
</dbReference>
<dbReference type="HOGENOM" id="CLU_900443_0_0_1"/>
<evidence type="ECO:0000313" key="2">
    <source>
        <dbReference type="Proteomes" id="UP000016927"/>
    </source>
</evidence>
<evidence type="ECO:0000313" key="1">
    <source>
        <dbReference type="EMBL" id="EOB12496.1"/>
    </source>
</evidence>
<proteinExistence type="predicted"/>
<protein>
    <submittedName>
        <fullName evidence="1">Uncharacterized protein</fullName>
    </submittedName>
</protein>
<dbReference type="VEuPathDB" id="MicrosporidiaDB:NBO_424g0004"/>
<gene>
    <name evidence="1" type="ORF">NBO_424g0004</name>
</gene>